<evidence type="ECO:0000256" key="2">
    <source>
        <dbReference type="ARBA" id="ARBA00022741"/>
    </source>
</evidence>
<dbReference type="Pfam" id="PF00488">
    <property type="entry name" value="MutS_V"/>
    <property type="match status" value="1"/>
</dbReference>
<reference evidence="13" key="1">
    <citation type="submission" date="2025-08" db="UniProtKB">
        <authorList>
            <consortium name="RefSeq"/>
        </authorList>
    </citation>
    <scope>IDENTIFICATION</scope>
    <source>
        <tissue evidence="13">Gonad</tissue>
    </source>
</reference>
<dbReference type="Gene3D" id="3.40.50.300">
    <property type="entry name" value="P-loop containing nucleotide triphosphate hydrolases"/>
    <property type="match status" value="1"/>
</dbReference>
<evidence type="ECO:0000256" key="10">
    <source>
        <dbReference type="SAM" id="MobiDB-lite"/>
    </source>
</evidence>
<keyword evidence="12" id="KW-1185">Reference proteome</keyword>
<evidence type="ECO:0000259" key="11">
    <source>
        <dbReference type="PROSITE" id="PS00486"/>
    </source>
</evidence>
<evidence type="ECO:0000256" key="6">
    <source>
        <dbReference type="ARBA" id="ARBA00023204"/>
    </source>
</evidence>
<dbReference type="OrthoDB" id="29596at2759"/>
<name>A0A6P4ZBI5_BRABE</name>
<accession>A0A6P4ZBI5</accession>
<dbReference type="GO" id="GO:0006298">
    <property type="term" value="P:mismatch repair"/>
    <property type="evidence" value="ECO:0007669"/>
    <property type="project" value="InterPro"/>
</dbReference>
<evidence type="ECO:0000256" key="5">
    <source>
        <dbReference type="ARBA" id="ARBA00023125"/>
    </source>
</evidence>
<keyword evidence="5" id="KW-0238">DNA-binding</keyword>
<dbReference type="PANTHER" id="PTHR11361:SF20">
    <property type="entry name" value="MUTS PROTEIN HOMOLOG 5"/>
    <property type="match status" value="1"/>
</dbReference>
<dbReference type="AlphaFoldDB" id="A0A6P4ZBI5"/>
<dbReference type="GO" id="GO:0051026">
    <property type="term" value="P:chiasma assembly"/>
    <property type="evidence" value="ECO:0007669"/>
    <property type="project" value="TreeGrafter"/>
</dbReference>
<dbReference type="InterPro" id="IPR011184">
    <property type="entry name" value="DNA_mismatch_repair_Msh2"/>
</dbReference>
<dbReference type="InterPro" id="IPR000432">
    <property type="entry name" value="DNA_mismatch_repair_MutS_C"/>
</dbReference>
<keyword evidence="6" id="KW-0234">DNA repair</keyword>
<evidence type="ECO:0000256" key="7">
    <source>
        <dbReference type="ARBA" id="ARBA00023254"/>
    </source>
</evidence>
<evidence type="ECO:0000256" key="1">
    <source>
        <dbReference type="ARBA" id="ARBA00006271"/>
    </source>
</evidence>
<dbReference type="SUPFAM" id="SSF48334">
    <property type="entry name" value="DNA repair protein MutS, domain III"/>
    <property type="match status" value="1"/>
</dbReference>
<evidence type="ECO:0000256" key="9">
    <source>
        <dbReference type="ARBA" id="ARBA00071136"/>
    </source>
</evidence>
<dbReference type="InterPro" id="IPR027417">
    <property type="entry name" value="P-loop_NTPase"/>
</dbReference>
<keyword evidence="2" id="KW-0547">Nucleotide-binding</keyword>
<dbReference type="GO" id="GO:0005634">
    <property type="term" value="C:nucleus"/>
    <property type="evidence" value="ECO:0007669"/>
    <property type="project" value="TreeGrafter"/>
</dbReference>
<feature type="compositionally biased region" description="Low complexity" evidence="10">
    <location>
        <begin position="1"/>
        <end position="23"/>
    </location>
</feature>
<dbReference type="SMART" id="SM00533">
    <property type="entry name" value="MUTSd"/>
    <property type="match status" value="1"/>
</dbReference>
<feature type="region of interest" description="Disordered" evidence="10">
    <location>
        <begin position="1"/>
        <end position="47"/>
    </location>
</feature>
<dbReference type="InterPro" id="IPR007696">
    <property type="entry name" value="DNA_mismatch_repair_MutS_core"/>
</dbReference>
<dbReference type="SUPFAM" id="SSF52540">
    <property type="entry name" value="P-loop containing nucleoside triphosphate hydrolases"/>
    <property type="match status" value="1"/>
</dbReference>
<dbReference type="KEGG" id="bbel:109475157"/>
<organism evidence="12 13">
    <name type="scientific">Branchiostoma belcheri</name>
    <name type="common">Amphioxus</name>
    <dbReference type="NCBI Taxonomy" id="7741"/>
    <lineage>
        <taxon>Eukaryota</taxon>
        <taxon>Metazoa</taxon>
        <taxon>Chordata</taxon>
        <taxon>Cephalochordata</taxon>
        <taxon>Leptocardii</taxon>
        <taxon>Amphioxiformes</taxon>
        <taxon>Branchiostomatidae</taxon>
        <taxon>Branchiostoma</taxon>
    </lineage>
</organism>
<dbReference type="SMART" id="SM00534">
    <property type="entry name" value="MUTSac"/>
    <property type="match status" value="1"/>
</dbReference>
<dbReference type="GO" id="GO:0030983">
    <property type="term" value="F:mismatched DNA binding"/>
    <property type="evidence" value="ECO:0007669"/>
    <property type="project" value="InterPro"/>
</dbReference>
<dbReference type="RefSeq" id="XP_019631249.1">
    <property type="nucleotide sequence ID" value="XM_019775690.1"/>
</dbReference>
<dbReference type="InterPro" id="IPR036187">
    <property type="entry name" value="DNA_mismatch_repair_MutS_sf"/>
</dbReference>
<dbReference type="PANTHER" id="PTHR11361">
    <property type="entry name" value="DNA MISMATCH REPAIR PROTEIN MUTS FAMILY MEMBER"/>
    <property type="match status" value="1"/>
</dbReference>
<evidence type="ECO:0000256" key="8">
    <source>
        <dbReference type="ARBA" id="ARBA00057350"/>
    </source>
</evidence>
<evidence type="ECO:0000313" key="13">
    <source>
        <dbReference type="RefSeq" id="XP_019631249.1"/>
    </source>
</evidence>
<keyword evidence="4" id="KW-0067">ATP-binding</keyword>
<dbReference type="InterPro" id="IPR045076">
    <property type="entry name" value="MutS"/>
</dbReference>
<dbReference type="GO" id="GO:0005524">
    <property type="term" value="F:ATP binding"/>
    <property type="evidence" value="ECO:0007669"/>
    <property type="project" value="UniProtKB-KW"/>
</dbReference>
<evidence type="ECO:0000256" key="4">
    <source>
        <dbReference type="ARBA" id="ARBA00022840"/>
    </source>
</evidence>
<protein>
    <recommendedName>
        <fullName evidence="9">MutS protein homolog 5</fullName>
    </recommendedName>
</protein>
<proteinExistence type="inferred from homology"/>
<comment type="similarity">
    <text evidence="1">Belongs to the DNA mismatch repair MutS family.</text>
</comment>
<dbReference type="GeneID" id="109475157"/>
<dbReference type="GO" id="GO:0140664">
    <property type="term" value="F:ATP-dependent DNA damage sensor activity"/>
    <property type="evidence" value="ECO:0007669"/>
    <property type="project" value="InterPro"/>
</dbReference>
<keyword evidence="7" id="KW-0469">Meiosis</keyword>
<feature type="domain" description="DNA mismatch repair proteins mutS family" evidence="11">
    <location>
        <begin position="689"/>
        <end position="705"/>
    </location>
</feature>
<dbReference type="Proteomes" id="UP000515135">
    <property type="component" value="Unplaced"/>
</dbReference>
<sequence length="873" mass="97019">MMNVTSTTSGSRSASTGLSSSLTKPTTDQSASARSTLAPSQDDSLSSDDVVHANRVQHHGFTSESEQALTYLSVVWHAGTLGLAYFNTETSYVYMMMDTAETEDFQLLRQVMTQVSPSCIITSSKQDEKMLQVLRHKEPTVLLSSDEEEAGVQVEVLPSIDFSLEVCKRRILALNLPSIPQHFTESERVIYLSSLVAFENVNMVRATGALLKYLDKNRIGVELEDADVRTPVLALKTFSLENIMIIDDSSYSALQIFQKESHPSVYKSGSGAKEGLSLFGIMNRTKSILGSRMMRLWFQRPLQDLTVLQQRHDAVEFFASPSHMEVTSSLQDSLKHMKNVNRVLARMRSGQASVGDWQALYKTAYNGIYIGDVCRAQPQHIHIFNRVSQSFSDDLHRIATLIHKIVDFEESTVHNRLVVKPHVDPELDEKKRTYNGLPDFMTRVAREELNKLDDSITECNVIYLPQLGYLLAIPCTSQIKEEDNFHMPGLEFVFLSNGMVHYKSASTRELDALLGDTQCEITDHETSIMHKLQNTILDHASVLLDVMDCVAEMDCLIAFASVAKDNNYVRPELSKESGIRIVGGRHPLQEMCVSPFVPNNTVLGGSGHRLSILTGPNASGKSVYLKQVGLIVFLAQLGSFVPAESATVGLVDRIFTRIHTRESVSVGLSTFMIDLNQVSLALRCTTAQSLVLFDEFGKGTATVDGISLMTASLCHLLSRGAGCPLTIVSTHFHGLVKQNLLPSTQYLTYQSNRTYIVRPGPSHYLTYQMMETLQDGEQLVFLYQLVEGVADSSYACTIAAQVGLPSELISRGAEVSELIRTNQPVHRVDTASTETQYQRCSEVVKEFLTLDLEKRDLVDFLKKFVSPKSQGMS</sequence>
<dbReference type="CDD" id="cd03281">
    <property type="entry name" value="ABC_MSH5_euk"/>
    <property type="match status" value="1"/>
</dbReference>
<feature type="compositionally biased region" description="Polar residues" evidence="10">
    <location>
        <begin position="24"/>
        <end position="39"/>
    </location>
</feature>
<gene>
    <name evidence="13" type="primary">LOC109475157</name>
</gene>
<dbReference type="Pfam" id="PF05192">
    <property type="entry name" value="MutS_III"/>
    <property type="match status" value="1"/>
</dbReference>
<keyword evidence="3" id="KW-0227">DNA damage</keyword>
<dbReference type="FunFam" id="3.40.50.300:FF:000820">
    <property type="entry name" value="MutS homolog 5 (E. coli)"/>
    <property type="match status" value="1"/>
</dbReference>
<evidence type="ECO:0000313" key="12">
    <source>
        <dbReference type="Proteomes" id="UP000515135"/>
    </source>
</evidence>
<dbReference type="Gene3D" id="1.10.1420.10">
    <property type="match status" value="1"/>
</dbReference>
<evidence type="ECO:0000256" key="3">
    <source>
        <dbReference type="ARBA" id="ARBA00022763"/>
    </source>
</evidence>
<dbReference type="PROSITE" id="PS00486">
    <property type="entry name" value="DNA_MISMATCH_REPAIR_2"/>
    <property type="match status" value="1"/>
</dbReference>
<dbReference type="FunFam" id="1.10.1420.10:FF:000008">
    <property type="entry name" value="MutS homolog 5 (E. coli)"/>
    <property type="match status" value="1"/>
</dbReference>
<comment type="function">
    <text evidence="8">Involved in DNA mismatch repair and meiotic recombination processes. Facilitates crossovers between homologs during meiosis.</text>
</comment>
<dbReference type="PIRSF" id="PIRSF005813">
    <property type="entry name" value="MSH2"/>
    <property type="match status" value="1"/>
</dbReference>